<keyword evidence="6" id="KW-1185">Reference proteome</keyword>
<organism evidence="5 6">
    <name type="scientific">Sporomusa termitida</name>
    <dbReference type="NCBI Taxonomy" id="2377"/>
    <lineage>
        <taxon>Bacteria</taxon>
        <taxon>Bacillati</taxon>
        <taxon>Bacillota</taxon>
        <taxon>Negativicutes</taxon>
        <taxon>Selenomonadales</taxon>
        <taxon>Sporomusaceae</taxon>
        <taxon>Sporomusa</taxon>
    </lineage>
</organism>
<dbReference type="SUPFAM" id="SSF46785">
    <property type="entry name" value="Winged helix' DNA-binding domain"/>
    <property type="match status" value="1"/>
</dbReference>
<dbReference type="EMBL" id="CP036260">
    <property type="protein sequence ID" value="QDR83397.1"/>
    <property type="molecule type" value="Genomic_DNA"/>
</dbReference>
<dbReference type="PANTHER" id="PTHR43537">
    <property type="entry name" value="TRANSCRIPTIONAL REGULATOR, GNTR FAMILY"/>
    <property type="match status" value="1"/>
</dbReference>
<dbReference type="Gene3D" id="1.20.120.530">
    <property type="entry name" value="GntR ligand-binding domain-like"/>
    <property type="match status" value="1"/>
</dbReference>
<dbReference type="GO" id="GO:0003677">
    <property type="term" value="F:DNA binding"/>
    <property type="evidence" value="ECO:0007669"/>
    <property type="project" value="UniProtKB-KW"/>
</dbReference>
<evidence type="ECO:0000259" key="4">
    <source>
        <dbReference type="PROSITE" id="PS50949"/>
    </source>
</evidence>
<geneLocation type="plasmid" evidence="6">
    <name>pspter</name>
</geneLocation>
<dbReference type="InterPro" id="IPR036388">
    <property type="entry name" value="WH-like_DNA-bd_sf"/>
</dbReference>
<dbReference type="Proteomes" id="UP000320776">
    <property type="component" value="Plasmid pSPTER"/>
</dbReference>
<evidence type="ECO:0000313" key="5">
    <source>
        <dbReference type="EMBL" id="QDR83397.1"/>
    </source>
</evidence>
<dbReference type="Pfam" id="PF00392">
    <property type="entry name" value="GntR"/>
    <property type="match status" value="1"/>
</dbReference>
<keyword evidence="1" id="KW-0805">Transcription regulation</keyword>
<reference evidence="5 6" key="1">
    <citation type="submission" date="2019-02" db="EMBL/GenBank/DDBJ databases">
        <title>Closed genome of Sporomusa termitida DSM 4440.</title>
        <authorList>
            <person name="Poehlein A."/>
            <person name="Daniel R."/>
        </authorList>
    </citation>
    <scope>NUCLEOTIDE SEQUENCE [LARGE SCALE GENOMIC DNA]</scope>
    <source>
        <strain evidence="5 6">DSM 4440</strain>
        <plasmid evidence="6">pspter</plasmid>
    </source>
</reference>
<dbReference type="InterPro" id="IPR000524">
    <property type="entry name" value="Tscrpt_reg_HTH_GntR"/>
</dbReference>
<dbReference type="CDD" id="cd07377">
    <property type="entry name" value="WHTH_GntR"/>
    <property type="match status" value="1"/>
</dbReference>
<dbReference type="KEGG" id="sted:SPTER_48880"/>
<dbReference type="SUPFAM" id="SSF48008">
    <property type="entry name" value="GntR ligand-binding domain-like"/>
    <property type="match status" value="1"/>
</dbReference>
<gene>
    <name evidence="5" type="ORF">SPTER_48880</name>
</gene>
<dbReference type="PROSITE" id="PS50949">
    <property type="entry name" value="HTH_GNTR"/>
    <property type="match status" value="1"/>
</dbReference>
<dbReference type="PANTHER" id="PTHR43537:SF24">
    <property type="entry name" value="GLUCONATE OPERON TRANSCRIPTIONAL REPRESSOR"/>
    <property type="match status" value="1"/>
</dbReference>
<keyword evidence="2" id="KW-0238">DNA-binding</keyword>
<evidence type="ECO:0000256" key="3">
    <source>
        <dbReference type="ARBA" id="ARBA00023163"/>
    </source>
</evidence>
<feature type="domain" description="HTH gntR-type" evidence="4">
    <location>
        <begin position="13"/>
        <end position="80"/>
    </location>
</feature>
<dbReference type="SMART" id="SM00895">
    <property type="entry name" value="FCD"/>
    <property type="match status" value="1"/>
</dbReference>
<dbReference type="InterPro" id="IPR036390">
    <property type="entry name" value="WH_DNA-bd_sf"/>
</dbReference>
<dbReference type="Pfam" id="PF07729">
    <property type="entry name" value="FCD"/>
    <property type="match status" value="1"/>
</dbReference>
<evidence type="ECO:0000313" key="6">
    <source>
        <dbReference type="Proteomes" id="UP000320776"/>
    </source>
</evidence>
<name>A0A517E1B8_9FIRM</name>
<dbReference type="RefSeq" id="WP_144353085.1">
    <property type="nucleotide sequence ID" value="NZ_CP036260.1"/>
</dbReference>
<sequence length="227" mass="26220">MNTNNIADAEKPRMKTQQAYDFILSRILQRTYRPGDRIVIDHVAADLNLSIIPVREAIRQLEADGFIQVIPYSGAIVQLMNDTDYEETQWVLSILDGGAAFLATGHLTPADIETLQNLNDAMKEALANFEFEEFGELNKQFHETIYQRCDNAYLIGRLRLTWQRLAQMRKAVFSFVPRRAKESIAEHEEMIRLLQASAPPEKIEEFARQHKLRMLHAVMHRKQLPQS</sequence>
<accession>A0A517E1B8</accession>
<dbReference type="SMART" id="SM00345">
    <property type="entry name" value="HTH_GNTR"/>
    <property type="match status" value="1"/>
</dbReference>
<keyword evidence="3" id="KW-0804">Transcription</keyword>
<dbReference type="Gene3D" id="1.10.10.10">
    <property type="entry name" value="Winged helix-like DNA-binding domain superfamily/Winged helix DNA-binding domain"/>
    <property type="match status" value="1"/>
</dbReference>
<dbReference type="GO" id="GO:0003700">
    <property type="term" value="F:DNA-binding transcription factor activity"/>
    <property type="evidence" value="ECO:0007669"/>
    <property type="project" value="InterPro"/>
</dbReference>
<keyword evidence="5" id="KW-0614">Plasmid</keyword>
<protein>
    <submittedName>
        <fullName evidence="5">Phosphonate utilization associated transcriptional regulator</fullName>
    </submittedName>
</protein>
<dbReference type="InterPro" id="IPR008920">
    <property type="entry name" value="TF_FadR/GntR_C"/>
</dbReference>
<evidence type="ECO:0000256" key="2">
    <source>
        <dbReference type="ARBA" id="ARBA00023125"/>
    </source>
</evidence>
<evidence type="ECO:0000256" key="1">
    <source>
        <dbReference type="ARBA" id="ARBA00023015"/>
    </source>
</evidence>
<proteinExistence type="predicted"/>
<dbReference type="AlphaFoldDB" id="A0A517E1B8"/>
<dbReference type="OrthoDB" id="114741at2"/>
<dbReference type="InterPro" id="IPR011711">
    <property type="entry name" value="GntR_C"/>
</dbReference>